<evidence type="ECO:0000256" key="2">
    <source>
        <dbReference type="SAM" id="Phobius"/>
    </source>
</evidence>
<dbReference type="AlphaFoldDB" id="A0A813KHE5"/>
<dbReference type="EMBL" id="CAJNNW010030829">
    <property type="protein sequence ID" value="CAE8704637.1"/>
    <property type="molecule type" value="Genomic_DNA"/>
</dbReference>
<feature type="region of interest" description="Disordered" evidence="1">
    <location>
        <begin position="38"/>
        <end position="75"/>
    </location>
</feature>
<keyword evidence="2" id="KW-0472">Membrane</keyword>
<sequence length="156" mass="17136">MALMISISSEASSFDGNPACLPPILRCLSDHSRGLDEDAVCQNDSPSSSFGEPDQMRAEHAEHQIQPHAGRRKSNAMIRRVSAEKALADKKAFSIPSPVNSVGFSPSKPEAPWFLLKVIFVFVVVFSLVLLLFVVVCGSLWLFVVICGYLRLFEVI</sequence>
<proteinExistence type="predicted"/>
<name>A0A813KHE5_POLGL</name>
<protein>
    <submittedName>
        <fullName evidence="3">Uncharacterized protein</fullName>
    </submittedName>
</protein>
<feature type="transmembrane region" description="Helical" evidence="2">
    <location>
        <begin position="118"/>
        <end position="150"/>
    </location>
</feature>
<dbReference type="Proteomes" id="UP000626109">
    <property type="component" value="Unassembled WGS sequence"/>
</dbReference>
<keyword evidence="2" id="KW-1133">Transmembrane helix</keyword>
<reference evidence="3" key="1">
    <citation type="submission" date="2021-02" db="EMBL/GenBank/DDBJ databases">
        <authorList>
            <person name="Dougan E. K."/>
            <person name="Rhodes N."/>
            <person name="Thang M."/>
            <person name="Chan C."/>
        </authorList>
    </citation>
    <scope>NUCLEOTIDE SEQUENCE</scope>
</reference>
<feature type="compositionally biased region" description="Basic and acidic residues" evidence="1">
    <location>
        <begin position="54"/>
        <end position="65"/>
    </location>
</feature>
<evidence type="ECO:0000313" key="3">
    <source>
        <dbReference type="EMBL" id="CAE8704637.1"/>
    </source>
</evidence>
<accession>A0A813KHE5</accession>
<evidence type="ECO:0000256" key="1">
    <source>
        <dbReference type="SAM" id="MobiDB-lite"/>
    </source>
</evidence>
<comment type="caution">
    <text evidence="3">The sequence shown here is derived from an EMBL/GenBank/DDBJ whole genome shotgun (WGS) entry which is preliminary data.</text>
</comment>
<organism evidence="3 4">
    <name type="scientific">Polarella glacialis</name>
    <name type="common">Dinoflagellate</name>
    <dbReference type="NCBI Taxonomy" id="89957"/>
    <lineage>
        <taxon>Eukaryota</taxon>
        <taxon>Sar</taxon>
        <taxon>Alveolata</taxon>
        <taxon>Dinophyceae</taxon>
        <taxon>Suessiales</taxon>
        <taxon>Suessiaceae</taxon>
        <taxon>Polarella</taxon>
    </lineage>
</organism>
<gene>
    <name evidence="3" type="ORF">PGLA2088_LOCUS33298</name>
</gene>
<evidence type="ECO:0000313" key="4">
    <source>
        <dbReference type="Proteomes" id="UP000626109"/>
    </source>
</evidence>
<keyword evidence="2" id="KW-0812">Transmembrane</keyword>